<dbReference type="Gene3D" id="3.40.50.1000">
    <property type="entry name" value="HAD superfamily/HAD-like"/>
    <property type="match status" value="1"/>
</dbReference>
<dbReference type="SFLD" id="SFLDG01140">
    <property type="entry name" value="C2.B:_Phosphomannomutase_and_P"/>
    <property type="match status" value="1"/>
</dbReference>
<dbReference type="InterPro" id="IPR000150">
    <property type="entry name" value="Cof"/>
</dbReference>
<dbReference type="PANTHER" id="PTHR10000:SF25">
    <property type="entry name" value="PHOSPHATASE YKRA-RELATED"/>
    <property type="match status" value="1"/>
</dbReference>
<dbReference type="InterPro" id="IPR036412">
    <property type="entry name" value="HAD-like_sf"/>
</dbReference>
<dbReference type="GO" id="GO:0005829">
    <property type="term" value="C:cytosol"/>
    <property type="evidence" value="ECO:0007669"/>
    <property type="project" value="TreeGrafter"/>
</dbReference>
<keyword evidence="2" id="KW-1185">Reference proteome</keyword>
<dbReference type="GO" id="GO:0000287">
    <property type="term" value="F:magnesium ion binding"/>
    <property type="evidence" value="ECO:0007669"/>
    <property type="project" value="TreeGrafter"/>
</dbReference>
<evidence type="ECO:0000313" key="2">
    <source>
        <dbReference type="Proteomes" id="UP000188246"/>
    </source>
</evidence>
<dbReference type="KEGG" id="vpi:BW732_04500"/>
<dbReference type="NCBIfam" id="TIGR01484">
    <property type="entry name" value="HAD-SF-IIB"/>
    <property type="match status" value="1"/>
</dbReference>
<dbReference type="PANTHER" id="PTHR10000">
    <property type="entry name" value="PHOSPHOSERINE PHOSPHATASE"/>
    <property type="match status" value="1"/>
</dbReference>
<dbReference type="SFLD" id="SFLDS00003">
    <property type="entry name" value="Haloacid_Dehalogenase"/>
    <property type="match status" value="1"/>
</dbReference>
<accession>A0A1Q2D8X9</accession>
<dbReference type="Gene3D" id="3.30.1240.10">
    <property type="match status" value="1"/>
</dbReference>
<name>A0A1Q2D8X9_9ENTE</name>
<dbReference type="PROSITE" id="PS01229">
    <property type="entry name" value="COF_2"/>
    <property type="match status" value="1"/>
</dbReference>
<evidence type="ECO:0000313" key="1">
    <source>
        <dbReference type="EMBL" id="AQP54780.1"/>
    </source>
</evidence>
<reference evidence="1 2" key="1">
    <citation type="journal article" date="2010" name="Int. J. Syst. Evol. Microbiol.">
        <title>Vagococcus penaei sp. nov., isolated from spoilage microbiota of cooked shrimp (Penaeus vannamei).</title>
        <authorList>
            <person name="Jaffres E."/>
            <person name="Prevost H."/>
            <person name="Rossero A."/>
            <person name="Joffraud J.J."/>
            <person name="Dousset X."/>
        </authorList>
    </citation>
    <scope>NUCLEOTIDE SEQUENCE [LARGE SCALE GENOMIC DNA]</scope>
    <source>
        <strain evidence="1 2">CD276</strain>
    </source>
</reference>
<organism evidence="1 2">
    <name type="scientific">Vagococcus penaei</name>
    <dbReference type="NCBI Taxonomy" id="633807"/>
    <lineage>
        <taxon>Bacteria</taxon>
        <taxon>Bacillati</taxon>
        <taxon>Bacillota</taxon>
        <taxon>Bacilli</taxon>
        <taxon>Lactobacillales</taxon>
        <taxon>Enterococcaceae</taxon>
        <taxon>Vagococcus</taxon>
    </lineage>
</organism>
<dbReference type="OrthoDB" id="9810101at2"/>
<keyword evidence="1" id="KW-0378">Hydrolase</keyword>
<dbReference type="Pfam" id="PF08282">
    <property type="entry name" value="Hydrolase_3"/>
    <property type="match status" value="1"/>
</dbReference>
<proteinExistence type="predicted"/>
<dbReference type="Proteomes" id="UP000188246">
    <property type="component" value="Chromosome"/>
</dbReference>
<dbReference type="GO" id="GO:0016791">
    <property type="term" value="F:phosphatase activity"/>
    <property type="evidence" value="ECO:0007669"/>
    <property type="project" value="UniProtKB-ARBA"/>
</dbReference>
<protein>
    <submittedName>
        <fullName evidence="1">HAD family hydrolase</fullName>
    </submittedName>
</protein>
<gene>
    <name evidence="1" type="ORF">BW732_04500</name>
</gene>
<dbReference type="EMBL" id="CP019609">
    <property type="protein sequence ID" value="AQP54780.1"/>
    <property type="molecule type" value="Genomic_DNA"/>
</dbReference>
<dbReference type="STRING" id="633807.BW732_04500"/>
<sequence>MTDKKTLIAFFDVDGTLCDSGGEVLASSIEAIRTFRANGNLAYICTGRSKPEILANILAVGFDGVIGAGGGYITFGDTVLRHQKMPKEHVKEIVGFFEQNDIGYYLESNDGLFRSSNCEQKIKEEIKKIAEQENESFDSLDAKMLWFHELTAQYDNFPVNYDNVNKISFINNTLPFSDIADRYGAVFHMYHSTVDLFGPESGEIAVKGIDKQKAIEFILGYLDMSKEQAIAFGDGDNDIAMFNAVNYGIAMANATEGLRAIAQEITTDADHDGIALSLAKWNM</sequence>
<dbReference type="InterPro" id="IPR023214">
    <property type="entry name" value="HAD_sf"/>
</dbReference>
<dbReference type="SUPFAM" id="SSF56784">
    <property type="entry name" value="HAD-like"/>
    <property type="match status" value="1"/>
</dbReference>
<dbReference type="InterPro" id="IPR006379">
    <property type="entry name" value="HAD-SF_hydro_IIB"/>
</dbReference>
<dbReference type="NCBIfam" id="TIGR00099">
    <property type="entry name" value="Cof-subfamily"/>
    <property type="match status" value="1"/>
</dbReference>
<dbReference type="AlphaFoldDB" id="A0A1Q2D8X9"/>